<evidence type="ECO:0000313" key="2">
    <source>
        <dbReference type="EnsemblPlants" id="Solyc01g016980.1.1.1"/>
    </source>
</evidence>
<proteinExistence type="predicted"/>
<evidence type="ECO:0000256" key="1">
    <source>
        <dbReference type="SAM" id="MobiDB-lite"/>
    </source>
</evidence>
<feature type="region of interest" description="Disordered" evidence="1">
    <location>
        <begin position="73"/>
        <end position="105"/>
    </location>
</feature>
<sequence length="238" mass="27003">MTLEIFSLFSTVKTASMALCYGKVWMFRRSNTGKRTGDFQVSHVLRERNHLANLLTNRVFDCAGSIKYISFHEPPSKDSKTKNSKNSSLGDKRKGRRLKGQKKYMDRQIPAAEKEQHTPLLLIDSFLVLGSLSRLEKILDSHTTTRRGKEKEGDSATNETAALGLDDNVENPGKDNKMGKQWASLFLKEGDMIVQLQKDDIPKATEKLKKVMILYVVDTEPTIASLERFIASQWNLHE</sequence>
<reference evidence="2" key="2">
    <citation type="submission" date="2019-01" db="UniProtKB">
        <authorList>
            <consortium name="EnsemblPlants"/>
        </authorList>
    </citation>
    <scope>IDENTIFICATION</scope>
    <source>
        <strain evidence="2">cv. Heinz 1706</strain>
    </source>
</reference>
<dbReference type="InParanoid" id="A0A3Q7ECK9"/>
<dbReference type="PaxDb" id="4081-Solyc01g016980.1.1"/>
<accession>A0A3Q7ECK9</accession>
<evidence type="ECO:0000313" key="3">
    <source>
        <dbReference type="Proteomes" id="UP000004994"/>
    </source>
</evidence>
<protein>
    <submittedName>
        <fullName evidence="2">Uncharacterized protein</fullName>
    </submittedName>
</protein>
<dbReference type="Proteomes" id="UP000004994">
    <property type="component" value="Chromosome 1"/>
</dbReference>
<dbReference type="PANTHER" id="PTHR33233">
    <property type="entry name" value="ENDONUCLEASE/EXONUCLEASE/PHOSPHATASE"/>
    <property type="match status" value="1"/>
</dbReference>
<dbReference type="PANTHER" id="PTHR33233:SF17">
    <property type="entry name" value="DUF4283 DOMAIN-CONTAINING PROTEIN"/>
    <property type="match status" value="1"/>
</dbReference>
<keyword evidence="3" id="KW-1185">Reference proteome</keyword>
<organism evidence="2">
    <name type="scientific">Solanum lycopersicum</name>
    <name type="common">Tomato</name>
    <name type="synonym">Lycopersicon esculentum</name>
    <dbReference type="NCBI Taxonomy" id="4081"/>
    <lineage>
        <taxon>Eukaryota</taxon>
        <taxon>Viridiplantae</taxon>
        <taxon>Streptophyta</taxon>
        <taxon>Embryophyta</taxon>
        <taxon>Tracheophyta</taxon>
        <taxon>Spermatophyta</taxon>
        <taxon>Magnoliopsida</taxon>
        <taxon>eudicotyledons</taxon>
        <taxon>Gunneridae</taxon>
        <taxon>Pentapetalae</taxon>
        <taxon>asterids</taxon>
        <taxon>lamiids</taxon>
        <taxon>Solanales</taxon>
        <taxon>Solanaceae</taxon>
        <taxon>Solanoideae</taxon>
        <taxon>Solaneae</taxon>
        <taxon>Solanum</taxon>
        <taxon>Solanum subgen. Lycopersicon</taxon>
    </lineage>
</organism>
<name>A0A3Q7ECK9_SOLLC</name>
<feature type="region of interest" description="Disordered" evidence="1">
    <location>
        <begin position="142"/>
        <end position="174"/>
    </location>
</feature>
<feature type="compositionally biased region" description="Basic residues" evidence="1">
    <location>
        <begin position="93"/>
        <end position="102"/>
    </location>
</feature>
<reference evidence="2" key="1">
    <citation type="journal article" date="2012" name="Nature">
        <title>The tomato genome sequence provides insights into fleshy fruit evolution.</title>
        <authorList>
            <consortium name="Tomato Genome Consortium"/>
        </authorList>
    </citation>
    <scope>NUCLEOTIDE SEQUENCE [LARGE SCALE GENOMIC DNA]</scope>
    <source>
        <strain evidence="2">cv. Heinz 1706</strain>
    </source>
</reference>
<dbReference type="EnsemblPlants" id="Solyc01g016980.1.1">
    <property type="protein sequence ID" value="Solyc01g016980.1.1.1"/>
    <property type="gene ID" value="Solyc01g016980.1"/>
</dbReference>
<dbReference type="Gramene" id="Solyc01g016980.1.1">
    <property type="protein sequence ID" value="Solyc01g016980.1.1.1"/>
    <property type="gene ID" value="Solyc01g016980.1"/>
</dbReference>
<dbReference type="AlphaFoldDB" id="A0A3Q7ECK9"/>